<dbReference type="InterPro" id="IPR003644">
    <property type="entry name" value="Calx_beta"/>
</dbReference>
<reference evidence="7" key="1">
    <citation type="submission" date="2022-04" db="EMBL/GenBank/DDBJ databases">
        <title>Hymenobacter sp. isolated from the air.</title>
        <authorList>
            <person name="Won M."/>
            <person name="Lee C.-M."/>
            <person name="Woen H.-Y."/>
            <person name="Kwon S.-W."/>
        </authorList>
    </citation>
    <scope>NUCLEOTIDE SEQUENCE</scope>
    <source>
        <strain evidence="7">5116S-3</strain>
    </source>
</reference>
<dbReference type="PANTHER" id="PTHR11878:SF65">
    <property type="entry name" value="NA_CA-EXCHANGE PROTEIN, ISOFORM G"/>
    <property type="match status" value="1"/>
</dbReference>
<sequence length="575" mass="59172">MHQGQTFDAGKDVITGLADLQTLYRWHLADPVDAHERERNRRAAKSQGNYNPYIAYPELVARAYGLIAQPTFAFTTATGSTLEGNSGTKTYTATISVDPAPTATISVQVSADAANSSALSPEDYTFATQTLTFAAGETSKTVSVTVNGDTKSEADEVVQLKLSGPSTGSSTGSASTHSLVITNDDGEPTTLKFASASGSLLEGNTGTQTYTVNVTLTGSANAAAVTVPVSVLAGSTSANAADYTLNTTSLTFAAGQTNQTLPVTITVNGDVTPEASETVYLTLGTPSGGAIVGNPGAHAFIITNDDQNPGGAPCTQLYFSEYVEASSGNNKVLEIFNPSQFTVELTGMRVDLFANGATTPTTQALSGSIAPGDVYVIANPGSSPAVLALADLTSNVTFFNGDDAIALFDGTDTLDVIGVIGQRPAATGWAIPGGGSTTDNTLVRKATVAQGEARWSRGAATWEAKGADVVSNLGSHASACLLLGTKAAAVVTNKLQVYPTPTSQLLHVRLPEAAARTQASITVFNALGQQVLTRQQPLGGSTEATLDVRTLPAGLYTVRVALDGKVYTSRAVVQP</sequence>
<evidence type="ECO:0000256" key="2">
    <source>
        <dbReference type="ARBA" id="ARBA00022729"/>
    </source>
</evidence>
<accession>A0A8T9QJ86</accession>
<dbReference type="InterPro" id="IPR044925">
    <property type="entry name" value="His-Me_finger_sf"/>
</dbReference>
<keyword evidence="3" id="KW-0677">Repeat</keyword>
<dbReference type="GO" id="GO:0007154">
    <property type="term" value="P:cell communication"/>
    <property type="evidence" value="ECO:0007669"/>
    <property type="project" value="InterPro"/>
</dbReference>
<dbReference type="Pfam" id="PF00932">
    <property type="entry name" value="LTD"/>
    <property type="match status" value="1"/>
</dbReference>
<keyword evidence="2" id="KW-0732">Signal</keyword>
<evidence type="ECO:0000313" key="7">
    <source>
        <dbReference type="EMBL" id="UOQ74843.1"/>
    </source>
</evidence>
<feature type="domain" description="LTD" evidence="6">
    <location>
        <begin position="310"/>
        <end position="424"/>
    </location>
</feature>
<organism evidence="7 8">
    <name type="scientific">Hymenobacter cellulosilyticus</name>
    <dbReference type="NCBI Taxonomy" id="2932248"/>
    <lineage>
        <taxon>Bacteria</taxon>
        <taxon>Pseudomonadati</taxon>
        <taxon>Bacteroidota</taxon>
        <taxon>Cytophagia</taxon>
        <taxon>Cytophagales</taxon>
        <taxon>Hymenobacteraceae</taxon>
        <taxon>Hymenobacter</taxon>
    </lineage>
</organism>
<dbReference type="KEGG" id="hcu:MUN79_13805"/>
<dbReference type="GO" id="GO:0016020">
    <property type="term" value="C:membrane"/>
    <property type="evidence" value="ECO:0007669"/>
    <property type="project" value="InterPro"/>
</dbReference>
<keyword evidence="8" id="KW-1185">Reference proteome</keyword>
<dbReference type="InterPro" id="IPR007346">
    <property type="entry name" value="Endonuclease-I"/>
</dbReference>
<dbReference type="GO" id="GO:0004518">
    <property type="term" value="F:nuclease activity"/>
    <property type="evidence" value="ECO:0007669"/>
    <property type="project" value="InterPro"/>
</dbReference>
<evidence type="ECO:0000256" key="1">
    <source>
        <dbReference type="ARBA" id="ARBA00006429"/>
    </source>
</evidence>
<proteinExistence type="inferred from homology"/>
<dbReference type="PROSITE" id="PS51841">
    <property type="entry name" value="LTD"/>
    <property type="match status" value="1"/>
</dbReference>
<evidence type="ECO:0000256" key="3">
    <source>
        <dbReference type="ARBA" id="ARBA00022737"/>
    </source>
</evidence>
<dbReference type="Pfam" id="PF18962">
    <property type="entry name" value="Por_Secre_tail"/>
    <property type="match status" value="1"/>
</dbReference>
<comment type="similarity">
    <text evidence="1">Belongs to the EndA/NucM nuclease family.</text>
</comment>
<dbReference type="Gene3D" id="2.60.40.2030">
    <property type="match status" value="2"/>
</dbReference>
<dbReference type="SUPFAM" id="SSF141072">
    <property type="entry name" value="CalX-like"/>
    <property type="match status" value="2"/>
</dbReference>
<dbReference type="EMBL" id="CP095046">
    <property type="protein sequence ID" value="UOQ74843.1"/>
    <property type="molecule type" value="Genomic_DNA"/>
</dbReference>
<evidence type="ECO:0000256" key="5">
    <source>
        <dbReference type="ARBA" id="ARBA00023065"/>
    </source>
</evidence>
<dbReference type="NCBIfam" id="TIGR04183">
    <property type="entry name" value="Por_Secre_tail"/>
    <property type="match status" value="1"/>
</dbReference>
<dbReference type="Proteomes" id="UP000831796">
    <property type="component" value="Chromosome"/>
</dbReference>
<gene>
    <name evidence="7" type="ORF">MUN79_13805</name>
</gene>
<protein>
    <submittedName>
        <fullName evidence="7">Lamin tail domain-containing protein</fullName>
    </submittedName>
</protein>
<evidence type="ECO:0000256" key="4">
    <source>
        <dbReference type="ARBA" id="ARBA00022837"/>
    </source>
</evidence>
<evidence type="ECO:0000313" key="8">
    <source>
        <dbReference type="Proteomes" id="UP000831796"/>
    </source>
</evidence>
<dbReference type="InterPro" id="IPR038081">
    <property type="entry name" value="CalX-like_sf"/>
</dbReference>
<dbReference type="SUPFAM" id="SSF54060">
    <property type="entry name" value="His-Me finger endonucleases"/>
    <property type="match status" value="1"/>
</dbReference>
<dbReference type="PANTHER" id="PTHR11878">
    <property type="entry name" value="SODIUM/CALCIUM EXCHANGER"/>
    <property type="match status" value="1"/>
</dbReference>
<dbReference type="Pfam" id="PF04231">
    <property type="entry name" value="Endonuclease_1"/>
    <property type="match status" value="1"/>
</dbReference>
<keyword evidence="5" id="KW-0813">Transport</keyword>
<name>A0A8T9QJ86_9BACT</name>
<dbReference type="GO" id="GO:0030001">
    <property type="term" value="P:metal ion transport"/>
    <property type="evidence" value="ECO:0007669"/>
    <property type="project" value="TreeGrafter"/>
</dbReference>
<keyword evidence="4" id="KW-0106">Calcium</keyword>
<dbReference type="Pfam" id="PF03160">
    <property type="entry name" value="Calx-beta"/>
    <property type="match status" value="2"/>
</dbReference>
<evidence type="ECO:0000259" key="6">
    <source>
        <dbReference type="PROSITE" id="PS51841"/>
    </source>
</evidence>
<dbReference type="InterPro" id="IPR026444">
    <property type="entry name" value="Secre_tail"/>
</dbReference>
<dbReference type="AlphaFoldDB" id="A0A8T9QJ86"/>
<dbReference type="InterPro" id="IPR001322">
    <property type="entry name" value="Lamin_tail_dom"/>
</dbReference>
<dbReference type="InterPro" id="IPR051171">
    <property type="entry name" value="CaCA"/>
</dbReference>
<keyword evidence="5" id="KW-0406">Ion transport</keyword>